<feature type="binding site" evidence="12 15">
    <location>
        <position position="205"/>
    </location>
    <ligand>
        <name>pyruvate</name>
        <dbReference type="ChEBI" id="CHEBI:15361"/>
    </ligand>
</feature>
<comment type="catalytic activity">
    <reaction evidence="11 12">
        <text>L-aspartate 4-semialdehyde + pyruvate = (2S,4S)-4-hydroxy-2,3,4,5-tetrahydrodipicolinate + H2O + H(+)</text>
        <dbReference type="Rhea" id="RHEA:34171"/>
        <dbReference type="ChEBI" id="CHEBI:15361"/>
        <dbReference type="ChEBI" id="CHEBI:15377"/>
        <dbReference type="ChEBI" id="CHEBI:15378"/>
        <dbReference type="ChEBI" id="CHEBI:67139"/>
        <dbReference type="ChEBI" id="CHEBI:537519"/>
        <dbReference type="EC" id="4.3.3.7"/>
    </reaction>
</comment>
<comment type="pathway">
    <text evidence="2 12">Amino-acid biosynthesis; L-lysine biosynthesis via DAP pathway; (S)-tetrahydrodipicolinate from L-aspartate: step 3/4.</text>
</comment>
<dbReference type="Pfam" id="PF00701">
    <property type="entry name" value="DHDPS"/>
    <property type="match status" value="1"/>
</dbReference>
<protein>
    <recommendedName>
        <fullName evidence="4 12">4-hydroxy-tetrahydrodipicolinate synthase</fullName>
        <shortName evidence="12">HTPA synthase</shortName>
        <ecNumber evidence="4 12">4.3.3.7</ecNumber>
    </recommendedName>
</protein>
<keyword evidence="17" id="KW-1185">Reference proteome</keyword>
<comment type="caution">
    <text evidence="12">Was originally thought to be a dihydrodipicolinate synthase (DHDPS), catalyzing the condensation of (S)-aspartate-beta-semialdehyde [(S)-ASA] and pyruvate to dihydrodipicolinate (DHDP). However, it was shown in E.coli that the product of the enzymatic reaction is not dihydrodipicolinate but in fact (4S)-4-hydroxy-2,3,4,5-tetrahydro-(2S)-dipicolinic acid (HTPA), and that the consecutive dehydration reaction leading to DHDP is not spontaneous but catalyzed by DapB.</text>
</comment>
<evidence type="ECO:0000256" key="15">
    <source>
        <dbReference type="PIRSR" id="PIRSR001365-2"/>
    </source>
</evidence>
<feature type="active site" description="Proton donor/acceptor" evidence="12 14">
    <location>
        <position position="136"/>
    </location>
</feature>
<evidence type="ECO:0000313" key="16">
    <source>
        <dbReference type="EMBL" id="QNN74913.1"/>
    </source>
</evidence>
<dbReference type="InterPro" id="IPR002220">
    <property type="entry name" value="DapA-like"/>
</dbReference>
<evidence type="ECO:0000256" key="13">
    <source>
        <dbReference type="PIRNR" id="PIRNR001365"/>
    </source>
</evidence>
<dbReference type="GO" id="GO:0005829">
    <property type="term" value="C:cytosol"/>
    <property type="evidence" value="ECO:0007669"/>
    <property type="project" value="TreeGrafter"/>
</dbReference>
<dbReference type="InterPro" id="IPR005263">
    <property type="entry name" value="DapA"/>
</dbReference>
<feature type="site" description="Part of a proton relay during catalysis" evidence="12">
    <location>
        <position position="110"/>
    </location>
</feature>
<proteinExistence type="inferred from homology"/>
<evidence type="ECO:0000256" key="3">
    <source>
        <dbReference type="ARBA" id="ARBA00007592"/>
    </source>
</evidence>
<name>A0A7G9T488_9LACO</name>
<evidence type="ECO:0000256" key="2">
    <source>
        <dbReference type="ARBA" id="ARBA00005120"/>
    </source>
</evidence>
<dbReference type="PANTHER" id="PTHR12128">
    <property type="entry name" value="DIHYDRODIPICOLINATE SYNTHASE"/>
    <property type="match status" value="1"/>
</dbReference>
<gene>
    <name evidence="12 16" type="primary">dapA</name>
    <name evidence="16" type="ORF">H9L19_05835</name>
</gene>
<evidence type="ECO:0000256" key="1">
    <source>
        <dbReference type="ARBA" id="ARBA00003294"/>
    </source>
</evidence>
<feature type="active site" description="Schiff-base intermediate with substrate" evidence="12 14">
    <location>
        <position position="164"/>
    </location>
</feature>
<dbReference type="EMBL" id="CP060724">
    <property type="protein sequence ID" value="QNN74913.1"/>
    <property type="molecule type" value="Genomic_DNA"/>
</dbReference>
<evidence type="ECO:0000256" key="12">
    <source>
        <dbReference type="HAMAP-Rule" id="MF_00418"/>
    </source>
</evidence>
<dbReference type="PANTHER" id="PTHR12128:SF66">
    <property type="entry name" value="4-HYDROXY-2-OXOGLUTARATE ALDOLASE, MITOCHONDRIAL"/>
    <property type="match status" value="1"/>
</dbReference>
<comment type="subcellular location">
    <subcellularLocation>
        <location evidence="12">Cytoplasm</location>
    </subcellularLocation>
</comment>
<evidence type="ECO:0000256" key="14">
    <source>
        <dbReference type="PIRSR" id="PIRSR001365-1"/>
    </source>
</evidence>
<feature type="site" description="Part of a proton relay during catalysis" evidence="12">
    <location>
        <position position="46"/>
    </location>
</feature>
<comment type="subunit">
    <text evidence="12">Homotetramer; dimer of dimers.</text>
</comment>
<evidence type="ECO:0000256" key="8">
    <source>
        <dbReference type="ARBA" id="ARBA00023154"/>
    </source>
</evidence>
<comment type="function">
    <text evidence="1 12">Catalyzes the condensation of (S)-aspartate-beta-semialdehyde [(S)-ASA] and pyruvate to 4-hydroxy-tetrahydrodipicolinate (HTPA).</text>
</comment>
<dbReference type="UniPathway" id="UPA00034">
    <property type="reaction ID" value="UER00017"/>
</dbReference>
<keyword evidence="6 12" id="KW-0028">Amino-acid biosynthesis</keyword>
<evidence type="ECO:0000256" key="10">
    <source>
        <dbReference type="ARBA" id="ARBA00023270"/>
    </source>
</evidence>
<dbReference type="EC" id="4.3.3.7" evidence="4 12"/>
<dbReference type="GO" id="GO:0019877">
    <property type="term" value="P:diaminopimelate biosynthetic process"/>
    <property type="evidence" value="ECO:0007669"/>
    <property type="project" value="UniProtKB-UniRule"/>
</dbReference>
<dbReference type="CDD" id="cd00950">
    <property type="entry name" value="DHDPS"/>
    <property type="match status" value="1"/>
</dbReference>
<comment type="similarity">
    <text evidence="3 12 13">Belongs to the DapA family.</text>
</comment>
<keyword evidence="7 12" id="KW-0220">Diaminopimelate biosynthesis</keyword>
<dbReference type="GO" id="GO:0008840">
    <property type="term" value="F:4-hydroxy-tetrahydrodipicolinate synthase activity"/>
    <property type="evidence" value="ECO:0007669"/>
    <property type="project" value="UniProtKB-UniRule"/>
</dbReference>
<evidence type="ECO:0000256" key="5">
    <source>
        <dbReference type="ARBA" id="ARBA00022490"/>
    </source>
</evidence>
<dbReference type="KEGG" id="wdi:H9L19_05835"/>
<evidence type="ECO:0000256" key="9">
    <source>
        <dbReference type="ARBA" id="ARBA00023239"/>
    </source>
</evidence>
<keyword evidence="10 12" id="KW-0704">Schiff base</keyword>
<keyword evidence="8 12" id="KW-0457">Lysine biosynthesis</keyword>
<dbReference type="RefSeq" id="WP_187528748.1">
    <property type="nucleotide sequence ID" value="NZ_CP060724.1"/>
</dbReference>
<sequence>MYDDIELVTAIITPFTTDKAIDYPALDRLTDRLLATGTQAFVVGGTTGEAPTLSDAEKIALYTHFATYVAKRGLVIANVGDNDTRHSMVLAKAVSQISGVDALLAVTPYYNKPSQAGMIAHFEAIADASAVPLMLYNIPGRSAVGLTNESILTLAKHSNINAVKQVTTLDDIAFLVAQTPDDFYIYTGEDAQTLGARVVGANGTISVASHLYGLEMRQLFQALDNGDIEKAGALQRLLMPKMNALFAWPSPAPVKAILGLRGDIINQTRLPILPMNADETQQLVTLLGETHD</sequence>
<evidence type="ECO:0000256" key="7">
    <source>
        <dbReference type="ARBA" id="ARBA00022915"/>
    </source>
</evidence>
<keyword evidence="9 12" id="KW-0456">Lyase</keyword>
<evidence type="ECO:0000256" key="6">
    <source>
        <dbReference type="ARBA" id="ARBA00022605"/>
    </source>
</evidence>
<evidence type="ECO:0000256" key="4">
    <source>
        <dbReference type="ARBA" id="ARBA00012086"/>
    </source>
</evidence>
<dbReference type="InterPro" id="IPR013785">
    <property type="entry name" value="Aldolase_TIM"/>
</dbReference>
<dbReference type="HAMAP" id="MF_00418">
    <property type="entry name" value="DapA"/>
    <property type="match status" value="1"/>
</dbReference>
<evidence type="ECO:0000313" key="17">
    <source>
        <dbReference type="Proteomes" id="UP000515800"/>
    </source>
</evidence>
<organism evidence="16 17">
    <name type="scientific">Weissella diestrammenae</name>
    <dbReference type="NCBI Taxonomy" id="1162633"/>
    <lineage>
        <taxon>Bacteria</taxon>
        <taxon>Bacillati</taxon>
        <taxon>Bacillota</taxon>
        <taxon>Bacilli</taxon>
        <taxon>Lactobacillales</taxon>
        <taxon>Lactobacillaceae</taxon>
        <taxon>Weissella</taxon>
    </lineage>
</organism>
<dbReference type="Gene3D" id="3.20.20.70">
    <property type="entry name" value="Aldolase class I"/>
    <property type="match status" value="1"/>
</dbReference>
<dbReference type="Proteomes" id="UP000515800">
    <property type="component" value="Chromosome"/>
</dbReference>
<accession>A0A7G9T488</accession>
<dbReference type="GO" id="GO:0009089">
    <property type="term" value="P:lysine biosynthetic process via diaminopimelate"/>
    <property type="evidence" value="ECO:0007669"/>
    <property type="project" value="UniProtKB-UniRule"/>
</dbReference>
<dbReference type="PRINTS" id="PR00146">
    <property type="entry name" value="DHPICSNTHASE"/>
</dbReference>
<dbReference type="SUPFAM" id="SSF51569">
    <property type="entry name" value="Aldolase"/>
    <property type="match status" value="1"/>
</dbReference>
<dbReference type="PIRSF" id="PIRSF001365">
    <property type="entry name" value="DHDPS"/>
    <property type="match status" value="1"/>
</dbReference>
<dbReference type="SMART" id="SM01130">
    <property type="entry name" value="DHDPS"/>
    <property type="match status" value="1"/>
</dbReference>
<feature type="binding site" evidence="12 15">
    <location>
        <position position="47"/>
    </location>
    <ligand>
        <name>pyruvate</name>
        <dbReference type="ChEBI" id="CHEBI:15361"/>
    </ligand>
</feature>
<dbReference type="AlphaFoldDB" id="A0A7G9T488"/>
<reference evidence="16 17" key="1">
    <citation type="submission" date="2020-08" db="EMBL/GenBank/DDBJ databases">
        <title>Genome sequence of Weissella diestrammenae KACC 16890T.</title>
        <authorList>
            <person name="Hyun D.-W."/>
            <person name="Bae J.-W."/>
        </authorList>
    </citation>
    <scope>NUCLEOTIDE SEQUENCE [LARGE SCALE GENOMIC DNA]</scope>
    <source>
        <strain evidence="16 17">KACC 16890</strain>
    </source>
</reference>
<dbReference type="NCBIfam" id="TIGR00674">
    <property type="entry name" value="dapA"/>
    <property type="match status" value="1"/>
</dbReference>
<evidence type="ECO:0000256" key="11">
    <source>
        <dbReference type="ARBA" id="ARBA00047836"/>
    </source>
</evidence>
<keyword evidence="5 12" id="KW-0963">Cytoplasm</keyword>